<comment type="caution">
    <text evidence="1">The sequence shown here is derived from an EMBL/GenBank/DDBJ whole genome shotgun (WGS) entry which is preliminary data.</text>
</comment>
<proteinExistence type="predicted"/>
<accession>A0A644F484</accession>
<organism evidence="1 2">
    <name type="scientific">Giardia intestinalis (strain ATCC 50803 / WB clone C6)</name>
    <name type="common">Giardia lamblia</name>
    <dbReference type="NCBI Taxonomy" id="184922"/>
    <lineage>
        <taxon>Eukaryota</taxon>
        <taxon>Metamonada</taxon>
        <taxon>Diplomonadida</taxon>
        <taxon>Hexamitidae</taxon>
        <taxon>Giardiinae</taxon>
        <taxon>Giardia</taxon>
    </lineage>
</organism>
<dbReference type="Proteomes" id="UP000001548">
    <property type="component" value="Unassembled WGS sequence"/>
</dbReference>
<dbReference type="EMBL" id="AACB03000003">
    <property type="protein sequence ID" value="KAE8303232.1"/>
    <property type="molecule type" value="Genomic_DNA"/>
</dbReference>
<sequence>MQASPLQNIKSKVMVNDDLDSFISIVIRCADFHAPLYLAAQLLRLDLRESGEKALRLLTSTCPSIKFLYVCSGLSILYYRIPFVRDLVSRAVVSMTPEEQKAPPCTDNIYLLESFGLYHTGHMPSNLRMQALIQRASALLSLTKAPMTSSETPSLQPVDSWERLRNTLLRLQPGYFDNRRATDPTYDPFSYLATHVVCIAAITSSSKAHPSFATLLLSSLSLSDFIHKVSVLTSWEDRRQLLLQALGDINSYSDVDFSPDMWESIENCSLYPQTLQKLLQTGWVSSFVDTFAELYSECATKCLSDIRRTGEACGSVFKHVTDYSVQEQLLSFINLKEDVCILQRRVFLRFFVMAASPAKVDAAIVRLLKADNAMETSISIPNTSFSRKLVRNLALTFTYAVLLEILE</sequence>
<protein>
    <submittedName>
        <fullName evidence="1">Uncharacterized protein</fullName>
    </submittedName>
</protein>
<gene>
    <name evidence="1" type="ORF">GL50803_0014599</name>
</gene>
<dbReference type="AlphaFoldDB" id="A0A644F484"/>
<keyword evidence="2" id="KW-1185">Reference proteome</keyword>
<reference evidence="1 2" key="1">
    <citation type="journal article" date="2007" name="Science">
        <title>Genomic minimalism in the early diverging intestinal parasite Giardia lamblia.</title>
        <authorList>
            <person name="Morrison H.G."/>
            <person name="McArthur A.G."/>
            <person name="Gillin F.D."/>
            <person name="Aley S.B."/>
            <person name="Adam R.D."/>
            <person name="Olsen G.J."/>
            <person name="Best A.A."/>
            <person name="Cande W.Z."/>
            <person name="Chen F."/>
            <person name="Cipriano M.J."/>
            <person name="Davids B.J."/>
            <person name="Dawson S.C."/>
            <person name="Elmendorf H.G."/>
            <person name="Hehl A.B."/>
            <person name="Holder M.E."/>
            <person name="Huse S.M."/>
            <person name="Kim U.U."/>
            <person name="Lasek-Nesselquist E."/>
            <person name="Manning G."/>
            <person name="Nigam A."/>
            <person name="Nixon J.E."/>
            <person name="Palm D."/>
            <person name="Passamaneck N.E."/>
            <person name="Prabhu A."/>
            <person name="Reich C.I."/>
            <person name="Reiner D.S."/>
            <person name="Samuelson J."/>
            <person name="Svard S.G."/>
            <person name="Sogin M.L."/>
        </authorList>
    </citation>
    <scope>NUCLEOTIDE SEQUENCE [LARGE SCALE GENOMIC DNA]</scope>
    <source>
        <strain evidence="1 2">WB C6</strain>
    </source>
</reference>
<name>A0A644F484_GIAIC</name>
<evidence type="ECO:0000313" key="2">
    <source>
        <dbReference type="Proteomes" id="UP000001548"/>
    </source>
</evidence>
<dbReference type="InParanoid" id="A0A644F484"/>
<evidence type="ECO:0000313" key="1">
    <source>
        <dbReference type="EMBL" id="KAE8303232.1"/>
    </source>
</evidence>